<keyword evidence="3" id="KW-1185">Reference proteome</keyword>
<dbReference type="Proteomes" id="UP001162891">
    <property type="component" value="Chromosome"/>
</dbReference>
<protein>
    <recommendedName>
        <fullName evidence="4">F5/8 type C domain-containing protein</fullName>
    </recommendedName>
</protein>
<dbReference type="RefSeq" id="WP_248353856.1">
    <property type="nucleotide sequence ID" value="NZ_AP025591.1"/>
</dbReference>
<organism evidence="2 3">
    <name type="scientific">Anaeromyxobacter oryzae</name>
    <dbReference type="NCBI Taxonomy" id="2918170"/>
    <lineage>
        <taxon>Bacteria</taxon>
        <taxon>Pseudomonadati</taxon>
        <taxon>Myxococcota</taxon>
        <taxon>Myxococcia</taxon>
        <taxon>Myxococcales</taxon>
        <taxon>Cystobacterineae</taxon>
        <taxon>Anaeromyxobacteraceae</taxon>
        <taxon>Anaeromyxobacter</taxon>
    </lineage>
</organism>
<dbReference type="EMBL" id="AP025591">
    <property type="protein sequence ID" value="BDG05243.1"/>
    <property type="molecule type" value="Genomic_DNA"/>
</dbReference>
<evidence type="ECO:0000256" key="1">
    <source>
        <dbReference type="SAM" id="SignalP"/>
    </source>
</evidence>
<feature type="signal peptide" evidence="1">
    <location>
        <begin position="1"/>
        <end position="17"/>
    </location>
</feature>
<evidence type="ECO:0000313" key="2">
    <source>
        <dbReference type="EMBL" id="BDG05243.1"/>
    </source>
</evidence>
<reference evidence="3" key="1">
    <citation type="journal article" date="2022" name="Int. J. Syst. Evol. Microbiol.">
        <title>Anaeromyxobacter oryzae sp. nov., Anaeromyxobacter diazotrophicus sp. nov. and Anaeromyxobacter paludicola sp. nov., isolated from paddy soils.</title>
        <authorList>
            <person name="Itoh H."/>
            <person name="Xu Z."/>
            <person name="Mise K."/>
            <person name="Masuda Y."/>
            <person name="Ushijima N."/>
            <person name="Hayakawa C."/>
            <person name="Shiratori Y."/>
            <person name="Senoo K."/>
        </authorList>
    </citation>
    <scope>NUCLEOTIDE SEQUENCE [LARGE SCALE GENOMIC DNA]</scope>
    <source>
        <strain evidence="3">Red232</strain>
    </source>
</reference>
<gene>
    <name evidence="2" type="ORF">AMOR_42390</name>
</gene>
<accession>A0ABM7X0D9</accession>
<proteinExistence type="predicted"/>
<name>A0ABM7X0D9_9BACT</name>
<sequence>MAAIVAAIALLGGAARAAEAFGATLEPGYTHVETDVTGERGPSTHESSDVLSQKYRLSYDAAITDHLDASAGLTLLDDRGWTRTDGISSDTHSRTSTYFGRLTLGTQVLNAGVGADRREQSTTGTTTGDFVTESYTGYATWRPLELPELDLRASHMNTFDKSHLAQDTTTDGAFFSARYNTPRSDLRYLLSWVRTTDHLRDSRTTAVEQAALGSRTDTLFAGHTSTYVSARVQSRNTLTESGGAGATVARQQLPVAGLSGIETFPATTENIVLAANPLLIDGNTTATAGVNVGYAPALAGDRDLRDVGARFGDETTSVNTLYVWFDRQLAADVGRTLAAGVQVYQSIDNERWTAVALAKPAEPSPFENRLEITIPETQARFLKVVLRPLAVGVTTDVAFRDVFITELQTLLVLPAALVPRHQSALVVAATAFARTSILRSPDFAHDLSVDVSHDSDNPRTRYSLVNGLTLGQKLTAWLVGRARAQRQDQDAGRGHEGSWEWSAALIGNPLPTAYWTLTYSGKAAEQLTSQVSAPGAPATTVRLTTISHSLSALGRADWYDGISTQANATGSIATQGDRTAQSFQASGTTSLTPNTVVTGSIGGLYSRSLTSSPETGDVLTQFARVDASLSVTPAPALSGAGTVSRVLLGAKLTTLGTLQLNYSPLRGDVQLGVAYSSTLDTAAGTRTQIFTPSLRWNLRRNVSLTSSYTWLRNVVPVQTLVSRALSATLLVTL</sequence>
<evidence type="ECO:0000313" key="3">
    <source>
        <dbReference type="Proteomes" id="UP001162891"/>
    </source>
</evidence>
<keyword evidence="1" id="KW-0732">Signal</keyword>
<feature type="chain" id="PRO_5046058043" description="F5/8 type C domain-containing protein" evidence="1">
    <location>
        <begin position="18"/>
        <end position="733"/>
    </location>
</feature>
<evidence type="ECO:0008006" key="4">
    <source>
        <dbReference type="Google" id="ProtNLM"/>
    </source>
</evidence>